<dbReference type="PANTHER" id="PTHR42899:SF1">
    <property type="entry name" value="SPERMATOGENESIS-ASSOCIATED PROTEIN 20"/>
    <property type="match status" value="1"/>
</dbReference>
<dbReference type="PANTHER" id="PTHR42899">
    <property type="entry name" value="SPERMATOGENESIS-ASSOCIATED PROTEIN 20"/>
    <property type="match status" value="1"/>
</dbReference>
<name>A0A3B0X670_9ZZZZ</name>
<dbReference type="InterPro" id="IPR008928">
    <property type="entry name" value="6-hairpin_glycosidase_sf"/>
</dbReference>
<dbReference type="SUPFAM" id="SSF48208">
    <property type="entry name" value="Six-hairpin glycosidases"/>
    <property type="match status" value="1"/>
</dbReference>
<evidence type="ECO:0000259" key="1">
    <source>
        <dbReference type="Pfam" id="PF03190"/>
    </source>
</evidence>
<dbReference type="CDD" id="cd02955">
    <property type="entry name" value="SSP411"/>
    <property type="match status" value="1"/>
</dbReference>
<dbReference type="SUPFAM" id="SSF52833">
    <property type="entry name" value="Thioredoxin-like"/>
    <property type="match status" value="1"/>
</dbReference>
<protein>
    <submittedName>
        <fullName evidence="2">Uncharacterized protein YyaL</fullName>
    </submittedName>
</protein>
<dbReference type="InterPro" id="IPR012341">
    <property type="entry name" value="6hp_glycosidase-like_sf"/>
</dbReference>
<dbReference type="EMBL" id="UOFD01000030">
    <property type="protein sequence ID" value="VAW51424.1"/>
    <property type="molecule type" value="Genomic_DNA"/>
</dbReference>
<accession>A0A3B0X670</accession>
<gene>
    <name evidence="2" type="ORF">MNBD_GAMMA06-1194</name>
</gene>
<dbReference type="GO" id="GO:0005975">
    <property type="term" value="P:carbohydrate metabolic process"/>
    <property type="evidence" value="ECO:0007669"/>
    <property type="project" value="InterPro"/>
</dbReference>
<dbReference type="PIRSF" id="PIRSF006402">
    <property type="entry name" value="UCP006402_thioredoxin"/>
    <property type="match status" value="1"/>
</dbReference>
<dbReference type="Gene3D" id="3.40.30.10">
    <property type="entry name" value="Glutaredoxin"/>
    <property type="match status" value="1"/>
</dbReference>
<dbReference type="InterPro" id="IPR036249">
    <property type="entry name" value="Thioredoxin-like_sf"/>
</dbReference>
<organism evidence="2">
    <name type="scientific">hydrothermal vent metagenome</name>
    <dbReference type="NCBI Taxonomy" id="652676"/>
    <lineage>
        <taxon>unclassified sequences</taxon>
        <taxon>metagenomes</taxon>
        <taxon>ecological metagenomes</taxon>
    </lineage>
</organism>
<dbReference type="Pfam" id="PF03190">
    <property type="entry name" value="Thioredox_DsbH"/>
    <property type="match status" value="1"/>
</dbReference>
<proteinExistence type="predicted"/>
<dbReference type="InterPro" id="IPR004879">
    <property type="entry name" value="Ssp411-like_TRX"/>
</dbReference>
<sequence>MSTSNNNDQKNLLSNESSPYLLQHAQNPVHWLAWNAESLALAKASNKPILLSIGYSACHWCHVMAHESFENQATADVMNALFINIKVDKEERPDLDKIYQNAHSLLSERSGGWPLTVFLTPDSHMPIFAGTYFPKTNKHGLPAFTHLLKQISDIWKTRKFDVEQQSTSLQNTFQRMYESTKPEGVTFNHAVIDIARNQVEQQFDSQHGGFSGAPKFPHPAIIDFALKHWCHTKKQNRPDPRILHSAIFTLEKMAEGGIFDHLAGGFCRYSTDERWMIPHFEKMLYDNGALLSLYSQAWKITENTLFFDAASETANWVKREMQSGEGGYYSAQDADSEGSEGKFFVWSKSEINTLLDECIDKCSGDQNITTQSIELFKQRFGLNKGENFEGFWHLHGYIKTNTLAEEQKLDTIVLQQQFQLIRQHLFNYREKRIHPETDTKILTAWNGLMIHGMSVAGRLLGKAEYISSASQAAHFIKSHCWQNGCLFANYKDGKATLNAYADDYAFLLYGLLELLQSQWDDALYEWALALADKLLADFEDADYGGFYFTSHHHETLIQRLKNFSDDAIPSGNAIAAYALNRLGYLSGRQHYITAAENSLKSAWSSINRSPVSHCAMLSALNENLAPPDILIIRSQQADEKKWTSLTQQYYLPFMLIYNIPAEQELHASLASKVATEISIAYPCSGMSCYKTIKNIADLQKHLTNNSYRVLE</sequence>
<feature type="domain" description="Spermatogenesis-associated protein 20-like TRX" evidence="1">
    <location>
        <begin position="11"/>
        <end position="172"/>
    </location>
</feature>
<dbReference type="Gene3D" id="1.50.10.10">
    <property type="match status" value="1"/>
</dbReference>
<dbReference type="AlphaFoldDB" id="A0A3B0X670"/>
<dbReference type="InterPro" id="IPR024705">
    <property type="entry name" value="Ssp411"/>
</dbReference>
<evidence type="ECO:0000313" key="2">
    <source>
        <dbReference type="EMBL" id="VAW51424.1"/>
    </source>
</evidence>
<reference evidence="2" key="1">
    <citation type="submission" date="2018-06" db="EMBL/GenBank/DDBJ databases">
        <authorList>
            <person name="Zhirakovskaya E."/>
        </authorList>
    </citation>
    <scope>NUCLEOTIDE SEQUENCE</scope>
</reference>